<dbReference type="PANTHER" id="PTHR12631:SF10">
    <property type="entry name" value="BETA-XYLOSIDASE-LIKE PROTEIN-RELATED"/>
    <property type="match status" value="1"/>
</dbReference>
<dbReference type="InterPro" id="IPR000514">
    <property type="entry name" value="Glyco_hydro_39"/>
</dbReference>
<evidence type="ECO:0000256" key="2">
    <source>
        <dbReference type="ARBA" id="ARBA00022801"/>
    </source>
</evidence>
<dbReference type="InterPro" id="IPR049165">
    <property type="entry name" value="GH39_as"/>
</dbReference>
<feature type="chain" id="PRO_5047292393" evidence="4">
    <location>
        <begin position="28"/>
        <end position="529"/>
    </location>
</feature>
<keyword evidence="3" id="KW-0326">Glycosidase</keyword>
<dbReference type="InterPro" id="IPR049166">
    <property type="entry name" value="GH39_cat"/>
</dbReference>
<accession>A0ABS8XIZ1</accession>
<dbReference type="Gene3D" id="3.20.20.80">
    <property type="entry name" value="Glycosidases"/>
    <property type="match status" value="1"/>
</dbReference>
<sequence length="529" mass="59086">MTTSLLPLRRAFAATLLTLGLCAAAHAAPATAREVTLDRAAATRPMDRFFDLSVGADYPGTTGRPENMAQLKIAVDELGFRYVRFHDIFHDKLGTVRRVDGRISYDFSGIDRLYDDLLARGIKPFVELGFTPAAMKTSEQTIFYWKGNTSRPQPGPWADLVEAFARHLIQRYGAHEVRQWPFEFWNEPNLAGFFEGGEAKDYFELYAVTARALKRVDPALLIGGPSTAGAAWVPEFLAYCKANGVPVDFVTTHTYGVTEGFLDEFGKRTDKILAIDPNSIVGDVRRNRREIQDSAFPHLPLYVTEWSTSYSPRDKVHDSYISSPWMLTKLRATRGHAQAMSYWTYSDLFEEPGAPDAPFHGGFGLMTREGVRKPSWFAYKYLHALRGNEIPSADDQVLAAVDGDRTAVLAWDWQHPDQKEMGNGVFFGKPVPNGPAPALKLVLRNLKPGSYTLALHRTGYKANDAYTAYLEMGSPRQLDGAQLAKLQSLTQDRPEVTRSVQVGHDGLFNYTVPLRSNDITLLTLEPAKR</sequence>
<dbReference type="EMBL" id="JAJTWT010000010">
    <property type="protein sequence ID" value="MCE4539738.1"/>
    <property type="molecule type" value="Genomic_DNA"/>
</dbReference>
<protein>
    <submittedName>
        <fullName evidence="6">Beta-xylosidase</fullName>
    </submittedName>
</protein>
<feature type="signal peptide" evidence="4">
    <location>
        <begin position="1"/>
        <end position="27"/>
    </location>
</feature>
<organism evidence="6 7">
    <name type="scientific">Pelomonas caseinilytica</name>
    <dbReference type="NCBI Taxonomy" id="2906763"/>
    <lineage>
        <taxon>Bacteria</taxon>
        <taxon>Pseudomonadati</taxon>
        <taxon>Pseudomonadota</taxon>
        <taxon>Betaproteobacteria</taxon>
        <taxon>Burkholderiales</taxon>
        <taxon>Sphaerotilaceae</taxon>
        <taxon>Roseateles</taxon>
    </lineage>
</organism>
<evidence type="ECO:0000313" key="6">
    <source>
        <dbReference type="EMBL" id="MCE4539738.1"/>
    </source>
</evidence>
<comment type="similarity">
    <text evidence="1">Belongs to the glycosyl hydrolase 39 family.</text>
</comment>
<feature type="domain" description="Glycosyl hydrolases family 39 N-terminal catalytic" evidence="5">
    <location>
        <begin position="35"/>
        <end position="501"/>
    </location>
</feature>
<name>A0ABS8XIZ1_9BURK</name>
<dbReference type="PROSITE" id="PS01027">
    <property type="entry name" value="GLYCOSYL_HYDROL_F39"/>
    <property type="match status" value="1"/>
</dbReference>
<dbReference type="InterPro" id="IPR051923">
    <property type="entry name" value="Glycosyl_Hydrolase_39"/>
</dbReference>
<keyword evidence="2" id="KW-0378">Hydrolase</keyword>
<dbReference type="PRINTS" id="PR00745">
    <property type="entry name" value="GLHYDRLASE39"/>
</dbReference>
<dbReference type="SUPFAM" id="SSF51445">
    <property type="entry name" value="(Trans)glycosidases"/>
    <property type="match status" value="1"/>
</dbReference>
<dbReference type="Proteomes" id="UP001201463">
    <property type="component" value="Unassembled WGS sequence"/>
</dbReference>
<keyword evidence="4" id="KW-0732">Signal</keyword>
<keyword evidence="7" id="KW-1185">Reference proteome</keyword>
<reference evidence="6 7" key="1">
    <citation type="submission" date="2021-12" db="EMBL/GenBank/DDBJ databases">
        <title>Genome seq of p7.</title>
        <authorList>
            <person name="Seo T."/>
        </authorList>
    </citation>
    <scope>NUCLEOTIDE SEQUENCE [LARGE SCALE GENOMIC DNA]</scope>
    <source>
        <strain evidence="6 7">P7</strain>
    </source>
</reference>
<evidence type="ECO:0000313" key="7">
    <source>
        <dbReference type="Proteomes" id="UP001201463"/>
    </source>
</evidence>
<gene>
    <name evidence="6" type="ORF">LXT12_21030</name>
</gene>
<proteinExistence type="inferred from homology"/>
<evidence type="ECO:0000259" key="5">
    <source>
        <dbReference type="Pfam" id="PF01229"/>
    </source>
</evidence>
<dbReference type="RefSeq" id="WP_233394255.1">
    <property type="nucleotide sequence ID" value="NZ_JAJTWT010000010.1"/>
</dbReference>
<comment type="caution">
    <text evidence="6">The sequence shown here is derived from an EMBL/GenBank/DDBJ whole genome shotgun (WGS) entry which is preliminary data.</text>
</comment>
<dbReference type="Pfam" id="PF01229">
    <property type="entry name" value="Glyco_hydro_39"/>
    <property type="match status" value="1"/>
</dbReference>
<evidence type="ECO:0000256" key="4">
    <source>
        <dbReference type="SAM" id="SignalP"/>
    </source>
</evidence>
<dbReference type="PANTHER" id="PTHR12631">
    <property type="entry name" value="ALPHA-L-IDURONIDASE"/>
    <property type="match status" value="1"/>
</dbReference>
<evidence type="ECO:0000256" key="1">
    <source>
        <dbReference type="ARBA" id="ARBA00008875"/>
    </source>
</evidence>
<dbReference type="Gene3D" id="2.60.40.1500">
    <property type="entry name" value="Glycosyl hydrolase domain, family 39"/>
    <property type="match status" value="1"/>
</dbReference>
<evidence type="ECO:0000256" key="3">
    <source>
        <dbReference type="ARBA" id="ARBA00023295"/>
    </source>
</evidence>
<dbReference type="InterPro" id="IPR017853">
    <property type="entry name" value="GH"/>
</dbReference>
<dbReference type="SUPFAM" id="SSF51011">
    <property type="entry name" value="Glycosyl hydrolase domain"/>
    <property type="match status" value="1"/>
</dbReference>